<comment type="caution">
    <text evidence="4">The sequence shown here is derived from an EMBL/GenBank/DDBJ whole genome shotgun (WGS) entry which is preliminary data.</text>
</comment>
<dbReference type="Gene3D" id="6.10.140.1150">
    <property type="match status" value="1"/>
</dbReference>
<comment type="similarity">
    <text evidence="1 2">Belongs to the OSBP family.</text>
</comment>
<dbReference type="EMBL" id="JAOAOG010000028">
    <property type="protein sequence ID" value="KAJ6253821.1"/>
    <property type="molecule type" value="Genomic_DNA"/>
</dbReference>
<dbReference type="Gene3D" id="2.40.160.120">
    <property type="match status" value="1"/>
</dbReference>
<sequence>MSKKNKKKSKEKVKKTTEKKESQEEAIERIEKESRQYNFPSENDPEYLNKKIEGKVERKQKIKGKQGNIIFALLKQVRIGMDLNRITLPTFILEPRSFLERFSDFLIHTGPLNTLHITEDPMERMLKVLDWYFSGWHLTPAGVKKPYNPIYGETFRACFNHTKSGNGITRLITEQVSHHPPISAYYAENRKLQYYITGHIYPKSKFLGNSAASLLTDSSKMDFHLLPFDEHYFIQLPDYYARGVVIGSMYAEVAGKPVIYCKETGIKVKVEFLAKGFFKGSLNEIKGEIYKDNKLIYNFSGYWDDKIHYFKKKKKNDKQVLFDLKKLKYNKMYVPPIEEQDEFESRRLWKEVTKGLKNDDVDYASKYKFALETKQREDRKVRKEDETVWETKYFDEDENGNWIYKYINKVKYQENEEIDPPFGKPGIPIWEEKQRLKKKKKNSKKKKTKQNKSSSNEKSSNSQDEKTEKNKKSKKNKKK</sequence>
<reference evidence="4" key="1">
    <citation type="submission" date="2022-08" db="EMBL/GenBank/DDBJ databases">
        <title>Novel sulfate-reducing endosymbionts in the free-living metamonad Anaeramoeba.</title>
        <authorList>
            <person name="Jerlstrom-Hultqvist J."/>
            <person name="Cepicka I."/>
            <person name="Gallot-Lavallee L."/>
            <person name="Salas-Leiva D."/>
            <person name="Curtis B.A."/>
            <person name="Zahonova K."/>
            <person name="Pipaliya S."/>
            <person name="Dacks J."/>
            <person name="Roger A.J."/>
        </authorList>
    </citation>
    <scope>NUCLEOTIDE SEQUENCE</scope>
    <source>
        <strain evidence="4">Schooner1</strain>
    </source>
</reference>
<dbReference type="InterPro" id="IPR037239">
    <property type="entry name" value="OSBP_sf"/>
</dbReference>
<dbReference type="Pfam" id="PF01237">
    <property type="entry name" value="Oxysterol_BP"/>
    <property type="match status" value="1"/>
</dbReference>
<evidence type="ECO:0000256" key="2">
    <source>
        <dbReference type="RuleBase" id="RU003844"/>
    </source>
</evidence>
<accession>A0ABQ8ZAC2</accession>
<dbReference type="Gene3D" id="1.10.287.2720">
    <property type="match status" value="1"/>
</dbReference>
<proteinExistence type="inferred from homology"/>
<evidence type="ECO:0000256" key="1">
    <source>
        <dbReference type="ARBA" id="ARBA00008842"/>
    </source>
</evidence>
<organism evidence="4 5">
    <name type="scientific">Anaeramoeba flamelloides</name>
    <dbReference type="NCBI Taxonomy" id="1746091"/>
    <lineage>
        <taxon>Eukaryota</taxon>
        <taxon>Metamonada</taxon>
        <taxon>Anaeramoebidae</taxon>
        <taxon>Anaeramoeba</taxon>
    </lineage>
</organism>
<feature type="compositionally biased region" description="Low complexity" evidence="3">
    <location>
        <begin position="451"/>
        <end position="462"/>
    </location>
</feature>
<dbReference type="PANTHER" id="PTHR10972:SF102">
    <property type="entry name" value="OXYSTEROL-BINDING PROTEIN"/>
    <property type="match status" value="1"/>
</dbReference>
<dbReference type="InterPro" id="IPR018494">
    <property type="entry name" value="Oxysterol-bd_CS"/>
</dbReference>
<feature type="compositionally biased region" description="Basic and acidic residues" evidence="3">
    <location>
        <begin position="14"/>
        <end position="35"/>
    </location>
</feature>
<feature type="region of interest" description="Disordered" evidence="3">
    <location>
        <begin position="421"/>
        <end position="479"/>
    </location>
</feature>
<dbReference type="Proteomes" id="UP001150062">
    <property type="component" value="Unassembled WGS sequence"/>
</dbReference>
<keyword evidence="5" id="KW-1185">Reference proteome</keyword>
<evidence type="ECO:0000313" key="5">
    <source>
        <dbReference type="Proteomes" id="UP001150062"/>
    </source>
</evidence>
<name>A0ABQ8ZAC2_9EUKA</name>
<feature type="compositionally biased region" description="Basic residues" evidence="3">
    <location>
        <begin position="435"/>
        <end position="450"/>
    </location>
</feature>
<dbReference type="SUPFAM" id="SSF144000">
    <property type="entry name" value="Oxysterol-binding protein-like"/>
    <property type="match status" value="1"/>
</dbReference>
<feature type="region of interest" description="Disordered" evidence="3">
    <location>
        <begin position="1"/>
        <end position="45"/>
    </location>
</feature>
<protein>
    <submittedName>
        <fullName evidence="4">Oxysterol-binding protein-related protein</fullName>
    </submittedName>
</protein>
<feature type="compositionally biased region" description="Basic residues" evidence="3">
    <location>
        <begin position="1"/>
        <end position="13"/>
    </location>
</feature>
<evidence type="ECO:0000256" key="3">
    <source>
        <dbReference type="SAM" id="MobiDB-lite"/>
    </source>
</evidence>
<dbReference type="InterPro" id="IPR000648">
    <property type="entry name" value="Oxysterol-bd"/>
</dbReference>
<dbReference type="PANTHER" id="PTHR10972">
    <property type="entry name" value="OXYSTEROL-BINDING PROTEIN-RELATED"/>
    <property type="match status" value="1"/>
</dbReference>
<evidence type="ECO:0000313" key="4">
    <source>
        <dbReference type="EMBL" id="KAJ6253821.1"/>
    </source>
</evidence>
<gene>
    <name evidence="4" type="ORF">M0813_13238</name>
</gene>
<dbReference type="PROSITE" id="PS01013">
    <property type="entry name" value="OSBP"/>
    <property type="match status" value="1"/>
</dbReference>